<comment type="caution">
    <text evidence="2">The sequence shown here is derived from an EMBL/GenBank/DDBJ whole genome shotgun (WGS) entry which is preliminary data.</text>
</comment>
<organism evidence="2 3">
    <name type="scientific">Martelella mangrovi</name>
    <dbReference type="NCBI Taxonomy" id="1397477"/>
    <lineage>
        <taxon>Bacteria</taxon>
        <taxon>Pseudomonadati</taxon>
        <taxon>Pseudomonadota</taxon>
        <taxon>Alphaproteobacteria</taxon>
        <taxon>Hyphomicrobiales</taxon>
        <taxon>Aurantimonadaceae</taxon>
        <taxon>Martelella</taxon>
    </lineage>
</organism>
<reference evidence="2 3" key="1">
    <citation type="submission" date="2024-06" db="EMBL/GenBank/DDBJ databases">
        <title>Genomic Encyclopedia of Type Strains, Phase IV (KMG-IV): sequencing the most valuable type-strain genomes for metagenomic binning, comparative biology and taxonomic classification.</title>
        <authorList>
            <person name="Goeker M."/>
        </authorList>
    </citation>
    <scope>NUCLEOTIDE SEQUENCE [LARGE SCALE GENOMIC DNA]</scope>
    <source>
        <strain evidence="2 3">DSM 28102</strain>
    </source>
</reference>
<evidence type="ECO:0008006" key="4">
    <source>
        <dbReference type="Google" id="ProtNLM"/>
    </source>
</evidence>
<name>A0ABV2IJ05_9HYPH</name>
<keyword evidence="3" id="KW-1185">Reference proteome</keyword>
<accession>A0ABV2IJ05</accession>
<protein>
    <recommendedName>
        <fullName evidence="4">YbjN domain-containing protein</fullName>
    </recommendedName>
</protein>
<dbReference type="Proteomes" id="UP001549164">
    <property type="component" value="Unassembled WGS sequence"/>
</dbReference>
<feature type="signal peptide" evidence="1">
    <location>
        <begin position="1"/>
        <end position="20"/>
    </location>
</feature>
<gene>
    <name evidence="2" type="ORF">ABID12_004161</name>
</gene>
<dbReference type="RefSeq" id="WP_354435938.1">
    <property type="nucleotide sequence ID" value="NZ_JBEPLY010000025.1"/>
</dbReference>
<evidence type="ECO:0000313" key="3">
    <source>
        <dbReference type="Proteomes" id="UP001549164"/>
    </source>
</evidence>
<evidence type="ECO:0000256" key="1">
    <source>
        <dbReference type="SAM" id="SignalP"/>
    </source>
</evidence>
<proteinExistence type="predicted"/>
<feature type="non-terminal residue" evidence="2">
    <location>
        <position position="133"/>
    </location>
</feature>
<dbReference type="EMBL" id="JBEPLY010000025">
    <property type="protein sequence ID" value="MET3602192.1"/>
    <property type="molecule type" value="Genomic_DNA"/>
</dbReference>
<evidence type="ECO:0000313" key="2">
    <source>
        <dbReference type="EMBL" id="MET3602192.1"/>
    </source>
</evidence>
<sequence>MLQFVVVVCAVTLTASVANADFMRWSAVQEDDPFAESQRMVMGYRDSQASGVFILCDAASDKLLLRLALPLEVSAFNLPTYKFSEQVKVDDFETHLVFADDVMLGNGNIGFDAAFEGEGARRFLDELVKARKA</sequence>
<feature type="chain" id="PRO_5045964395" description="YbjN domain-containing protein" evidence="1">
    <location>
        <begin position="21"/>
        <end position="133"/>
    </location>
</feature>
<keyword evidence="1" id="KW-0732">Signal</keyword>